<dbReference type="AlphaFoldDB" id="A0A1M5P3V4"/>
<evidence type="ECO:0000313" key="2">
    <source>
        <dbReference type="Proteomes" id="UP000189796"/>
    </source>
</evidence>
<dbReference type="Proteomes" id="UP000189796">
    <property type="component" value="Chromosome I"/>
</dbReference>
<name>A0A1M5P3V4_9BRAD</name>
<organism evidence="1 2">
    <name type="scientific">Bradyrhizobium erythrophlei</name>
    <dbReference type="NCBI Taxonomy" id="1437360"/>
    <lineage>
        <taxon>Bacteria</taxon>
        <taxon>Pseudomonadati</taxon>
        <taxon>Pseudomonadota</taxon>
        <taxon>Alphaproteobacteria</taxon>
        <taxon>Hyphomicrobiales</taxon>
        <taxon>Nitrobacteraceae</taxon>
        <taxon>Bradyrhizobium</taxon>
    </lineage>
</organism>
<reference evidence="1 2" key="1">
    <citation type="submission" date="2016-11" db="EMBL/GenBank/DDBJ databases">
        <authorList>
            <person name="Jaros S."/>
            <person name="Januszkiewicz K."/>
            <person name="Wedrychowicz H."/>
        </authorList>
    </citation>
    <scope>NUCLEOTIDE SEQUENCE [LARGE SCALE GENOMIC DNA]</scope>
    <source>
        <strain evidence="1 2">GAS138</strain>
    </source>
</reference>
<evidence type="ECO:0000313" key="1">
    <source>
        <dbReference type="EMBL" id="SHG96491.1"/>
    </source>
</evidence>
<protein>
    <submittedName>
        <fullName evidence="1">Uncharacterized protein</fullName>
    </submittedName>
</protein>
<gene>
    <name evidence="1" type="ORF">SAMN05443248_3216</name>
</gene>
<dbReference type="EMBL" id="LT670817">
    <property type="protein sequence ID" value="SHG96491.1"/>
    <property type="molecule type" value="Genomic_DNA"/>
</dbReference>
<proteinExistence type="predicted"/>
<accession>A0A1M5P3V4</accession>
<sequence length="42" mass="4437">MVDWTILSPTFLAAVVQWAGAAVTVLAVGPGQQTIESHGEER</sequence>